<dbReference type="Gene3D" id="3.40.50.150">
    <property type="entry name" value="Vaccinia Virus protein VP39"/>
    <property type="match status" value="1"/>
</dbReference>
<reference evidence="2" key="1">
    <citation type="journal article" date="2019" name="Int. J. Syst. Evol. Microbiol.">
        <title>The Global Catalogue of Microorganisms (GCM) 10K type strain sequencing project: providing services to taxonomists for standard genome sequencing and annotation.</title>
        <authorList>
            <consortium name="The Broad Institute Genomics Platform"/>
            <consortium name="The Broad Institute Genome Sequencing Center for Infectious Disease"/>
            <person name="Wu L."/>
            <person name="Ma J."/>
        </authorList>
    </citation>
    <scope>NUCLEOTIDE SEQUENCE [LARGE SCALE GENOMIC DNA]</scope>
    <source>
        <strain evidence="2">JCM 17441</strain>
    </source>
</reference>
<comment type="caution">
    <text evidence="1">The sequence shown here is derived from an EMBL/GenBank/DDBJ whole genome shotgun (WGS) entry which is preliminary data.</text>
</comment>
<evidence type="ECO:0000313" key="2">
    <source>
        <dbReference type="Proteomes" id="UP001500620"/>
    </source>
</evidence>
<proteinExistence type="predicted"/>
<dbReference type="Proteomes" id="UP001500620">
    <property type="component" value="Unassembled WGS sequence"/>
</dbReference>
<protein>
    <recommendedName>
        <fullName evidence="3">Methyltransferase</fullName>
    </recommendedName>
</protein>
<evidence type="ECO:0008006" key="3">
    <source>
        <dbReference type="Google" id="ProtNLM"/>
    </source>
</evidence>
<evidence type="ECO:0000313" key="1">
    <source>
        <dbReference type="EMBL" id="GAA4255540.1"/>
    </source>
</evidence>
<organism evidence="1 2">
    <name type="scientific">Dactylosporangium darangshiense</name>
    <dbReference type="NCBI Taxonomy" id="579108"/>
    <lineage>
        <taxon>Bacteria</taxon>
        <taxon>Bacillati</taxon>
        <taxon>Actinomycetota</taxon>
        <taxon>Actinomycetes</taxon>
        <taxon>Micromonosporales</taxon>
        <taxon>Micromonosporaceae</taxon>
        <taxon>Dactylosporangium</taxon>
    </lineage>
</organism>
<dbReference type="InterPro" id="IPR029063">
    <property type="entry name" value="SAM-dependent_MTases_sf"/>
</dbReference>
<keyword evidence="2" id="KW-1185">Reference proteome</keyword>
<gene>
    <name evidence="1" type="ORF">GCM10022255_064800</name>
</gene>
<dbReference type="EMBL" id="BAABAT010000021">
    <property type="protein sequence ID" value="GAA4255540.1"/>
    <property type="molecule type" value="Genomic_DNA"/>
</dbReference>
<dbReference type="SUPFAM" id="SSF53335">
    <property type="entry name" value="S-adenosyl-L-methionine-dependent methyltransferases"/>
    <property type="match status" value="1"/>
</dbReference>
<accession>A0ABP8DGP1</accession>
<sequence>MLVVLDYYEQRAPHCDAVYERPDRRADLARLGELIPAEFPGRHVLEVAAGTGYWTVAIAEAAATVHATDANPGENDLT</sequence>
<name>A0ABP8DGP1_9ACTN</name>